<dbReference type="RefSeq" id="WP_078974657.1">
    <property type="nucleotide sequence ID" value="NZ_MWQN01000001.1"/>
</dbReference>
<reference evidence="2 3" key="1">
    <citation type="submission" date="2017-03" db="EMBL/GenBank/DDBJ databases">
        <title>Draft genome sequence of Streptomyces scabrisporus NF3, endophyte isolated from Amphipterygium adstringens.</title>
        <authorList>
            <person name="Vazquez M."/>
            <person name="Ceapa C.D."/>
            <person name="Rodriguez Luna D."/>
            <person name="Sanchez Esquivel S."/>
        </authorList>
    </citation>
    <scope>NUCLEOTIDE SEQUENCE [LARGE SCALE GENOMIC DNA]</scope>
    <source>
        <strain evidence="2 3">NF3</strain>
    </source>
</reference>
<dbReference type="EMBL" id="MWQN01000001">
    <property type="protein sequence ID" value="OPC80398.1"/>
    <property type="molecule type" value="Genomic_DNA"/>
</dbReference>
<protein>
    <recommendedName>
        <fullName evidence="1">Amidohydrolase 3 domain-containing protein</fullName>
    </recommendedName>
</protein>
<evidence type="ECO:0000313" key="3">
    <source>
        <dbReference type="Proteomes" id="UP000190037"/>
    </source>
</evidence>
<proteinExistence type="predicted"/>
<gene>
    <name evidence="2" type="ORF">B4N89_05070</name>
</gene>
<sequence length="169" mass="18077">MSTRSPPRWGANLALRGDPDRWRAQRAEFGAARARVAAEGGPLSSVRTVKFFADGVIEGGTAAMLAPYCDAPHSRGLLDSGAPVSFGSDWPVSSHRPMEGVQVAVTRRTFEGMPEQGRAPHEWLTVDQALDADSDGAAYQAFADDRRGLVVGAAADVVWLDSDPVGWTR</sequence>
<dbReference type="Gene3D" id="2.30.40.10">
    <property type="entry name" value="Urease, subunit C, domain 1"/>
    <property type="match status" value="1"/>
</dbReference>
<comment type="caution">
    <text evidence="2">The sequence shown here is derived from an EMBL/GenBank/DDBJ whole genome shotgun (WGS) entry which is preliminary data.</text>
</comment>
<dbReference type="Pfam" id="PF07969">
    <property type="entry name" value="Amidohydro_3"/>
    <property type="match status" value="1"/>
</dbReference>
<dbReference type="Proteomes" id="UP000190037">
    <property type="component" value="Unassembled WGS sequence"/>
</dbReference>
<dbReference type="PANTHER" id="PTHR22642">
    <property type="entry name" value="IMIDAZOLONEPROPIONASE"/>
    <property type="match status" value="1"/>
</dbReference>
<dbReference type="Gene3D" id="3.20.20.140">
    <property type="entry name" value="Metal-dependent hydrolases"/>
    <property type="match status" value="2"/>
</dbReference>
<dbReference type="STRING" id="159449.B4N89_05070"/>
<keyword evidence="3" id="KW-1185">Reference proteome</keyword>
<feature type="domain" description="Amidohydrolase 3" evidence="1">
    <location>
        <begin position="74"/>
        <end position="165"/>
    </location>
</feature>
<dbReference type="PANTHER" id="PTHR22642:SF2">
    <property type="entry name" value="PROTEIN LONG AFTER FAR-RED 3"/>
    <property type="match status" value="1"/>
</dbReference>
<dbReference type="InterPro" id="IPR013108">
    <property type="entry name" value="Amidohydro_3"/>
</dbReference>
<dbReference type="AlphaFoldDB" id="A0A1T3NUC0"/>
<evidence type="ECO:0000259" key="1">
    <source>
        <dbReference type="Pfam" id="PF07969"/>
    </source>
</evidence>
<organism evidence="2 3">
    <name type="scientific">Embleya scabrispora</name>
    <dbReference type="NCBI Taxonomy" id="159449"/>
    <lineage>
        <taxon>Bacteria</taxon>
        <taxon>Bacillati</taxon>
        <taxon>Actinomycetota</taxon>
        <taxon>Actinomycetes</taxon>
        <taxon>Kitasatosporales</taxon>
        <taxon>Streptomycetaceae</taxon>
        <taxon>Embleya</taxon>
    </lineage>
</organism>
<name>A0A1T3NUC0_9ACTN</name>
<dbReference type="InterPro" id="IPR032466">
    <property type="entry name" value="Metal_Hydrolase"/>
</dbReference>
<dbReference type="OrthoDB" id="3238066at2"/>
<dbReference type="GO" id="GO:0016810">
    <property type="term" value="F:hydrolase activity, acting on carbon-nitrogen (but not peptide) bonds"/>
    <property type="evidence" value="ECO:0007669"/>
    <property type="project" value="InterPro"/>
</dbReference>
<accession>A0A1T3NUC0</accession>
<evidence type="ECO:0000313" key="2">
    <source>
        <dbReference type="EMBL" id="OPC80398.1"/>
    </source>
</evidence>
<dbReference type="InterPro" id="IPR011059">
    <property type="entry name" value="Metal-dep_hydrolase_composite"/>
</dbReference>
<dbReference type="SUPFAM" id="SSF51556">
    <property type="entry name" value="Metallo-dependent hydrolases"/>
    <property type="match status" value="1"/>
</dbReference>